<reference evidence="3 4" key="1">
    <citation type="submission" date="2016-10" db="EMBL/GenBank/DDBJ databases">
        <authorList>
            <person name="de Groot N.N."/>
        </authorList>
    </citation>
    <scope>NUCLEOTIDE SEQUENCE [LARGE SCALE GENOMIC DNA]</scope>
    <source>
        <strain evidence="3 4">LMG 23650</strain>
    </source>
</reference>
<keyword evidence="2" id="KW-0732">Signal</keyword>
<feature type="compositionally biased region" description="Low complexity" evidence="1">
    <location>
        <begin position="53"/>
        <end position="64"/>
    </location>
</feature>
<feature type="chain" id="PRO_5011487324" evidence="2">
    <location>
        <begin position="22"/>
        <end position="155"/>
    </location>
</feature>
<dbReference type="Proteomes" id="UP000199548">
    <property type="component" value="Unassembled WGS sequence"/>
</dbReference>
<feature type="signal peptide" evidence="2">
    <location>
        <begin position="1"/>
        <end position="21"/>
    </location>
</feature>
<accession>A0A1I3LRG6</accession>
<feature type="region of interest" description="Disordered" evidence="1">
    <location>
        <begin position="53"/>
        <end position="155"/>
    </location>
</feature>
<evidence type="ECO:0000256" key="1">
    <source>
        <dbReference type="SAM" id="MobiDB-lite"/>
    </source>
</evidence>
<dbReference type="EMBL" id="FOQU01000004">
    <property type="protein sequence ID" value="SFI87273.1"/>
    <property type="molecule type" value="Genomic_DNA"/>
</dbReference>
<proteinExistence type="predicted"/>
<protein>
    <submittedName>
        <fullName evidence="3">Uncharacterized protein</fullName>
    </submittedName>
</protein>
<dbReference type="RefSeq" id="WP_143098084.1">
    <property type="nucleotide sequence ID" value="NZ_CP041743.1"/>
</dbReference>
<evidence type="ECO:0000313" key="4">
    <source>
        <dbReference type="Proteomes" id="UP000199548"/>
    </source>
</evidence>
<feature type="compositionally biased region" description="Polar residues" evidence="1">
    <location>
        <begin position="130"/>
        <end position="142"/>
    </location>
</feature>
<keyword evidence="4" id="KW-1185">Reference proteome</keyword>
<organism evidence="3 4">
    <name type="scientific">Paraburkholderia megapolitana</name>
    <dbReference type="NCBI Taxonomy" id="420953"/>
    <lineage>
        <taxon>Bacteria</taxon>
        <taxon>Pseudomonadati</taxon>
        <taxon>Pseudomonadota</taxon>
        <taxon>Betaproteobacteria</taxon>
        <taxon>Burkholderiales</taxon>
        <taxon>Burkholderiaceae</taxon>
        <taxon>Paraburkholderia</taxon>
    </lineage>
</organism>
<feature type="compositionally biased region" description="Polar residues" evidence="1">
    <location>
        <begin position="105"/>
        <end position="117"/>
    </location>
</feature>
<dbReference type="AlphaFoldDB" id="A0A1I3LRG6"/>
<evidence type="ECO:0000313" key="3">
    <source>
        <dbReference type="EMBL" id="SFI87273.1"/>
    </source>
</evidence>
<gene>
    <name evidence="3" type="ORF">SAMN05192543_104539</name>
</gene>
<sequence length="155" mass="16109">MQVRAVVVAVMVGCFSCVTMAAQQYAEVWNPPEAVKTTKTTKTAKRTGGAARKIAKPTTTATATTKHRGAVHATSHAAPRTKPAVRTAKAHVPSATVHASRKTKQSVASTGATSRATVRSKKIAAAPMKRNTSQTANRQPATNAAGRAGTEPPIL</sequence>
<name>A0A1I3LRG6_9BURK</name>
<evidence type="ECO:0000256" key="2">
    <source>
        <dbReference type="SAM" id="SignalP"/>
    </source>
</evidence>